<organism evidence="9 10">
    <name type="scientific">Culex pipiens pipiens</name>
    <name type="common">Northern house mosquito</name>
    <dbReference type="NCBI Taxonomy" id="38569"/>
    <lineage>
        <taxon>Eukaryota</taxon>
        <taxon>Metazoa</taxon>
        <taxon>Ecdysozoa</taxon>
        <taxon>Arthropoda</taxon>
        <taxon>Hexapoda</taxon>
        <taxon>Insecta</taxon>
        <taxon>Pterygota</taxon>
        <taxon>Neoptera</taxon>
        <taxon>Endopterygota</taxon>
        <taxon>Diptera</taxon>
        <taxon>Nematocera</taxon>
        <taxon>Culicoidea</taxon>
        <taxon>Culicidae</taxon>
        <taxon>Culicinae</taxon>
        <taxon>Culicini</taxon>
        <taxon>Culex</taxon>
        <taxon>Culex</taxon>
    </lineage>
</organism>
<evidence type="ECO:0000256" key="1">
    <source>
        <dbReference type="ARBA" id="ARBA00010701"/>
    </source>
</evidence>
<evidence type="ECO:0000313" key="10">
    <source>
        <dbReference type="Proteomes" id="UP001562425"/>
    </source>
</evidence>
<keyword evidence="6" id="KW-0325">Glycoprotein</keyword>
<accession>A0ABD1D640</accession>
<evidence type="ECO:0000256" key="5">
    <source>
        <dbReference type="ARBA" id="ARBA00023098"/>
    </source>
</evidence>
<dbReference type="FunFam" id="3.40.50.1820:FF:000057">
    <property type="entry name" value="Lipase"/>
    <property type="match status" value="1"/>
</dbReference>
<dbReference type="SUPFAM" id="SSF53474">
    <property type="entry name" value="alpha/beta-Hydrolases"/>
    <property type="match status" value="3"/>
</dbReference>
<keyword evidence="3" id="KW-0378">Hydrolase</keyword>
<evidence type="ECO:0000313" key="9">
    <source>
        <dbReference type="EMBL" id="KAL1395100.1"/>
    </source>
</evidence>
<feature type="signal peptide" evidence="7">
    <location>
        <begin position="1"/>
        <end position="19"/>
    </location>
</feature>
<feature type="chain" id="PRO_5044834561" description="Partial AB-hydrolase lipase domain-containing protein" evidence="7">
    <location>
        <begin position="20"/>
        <end position="726"/>
    </location>
</feature>
<gene>
    <name evidence="9" type="ORF">pipiens_011485</name>
</gene>
<dbReference type="Pfam" id="PF04083">
    <property type="entry name" value="Abhydro_lipase"/>
    <property type="match status" value="2"/>
</dbReference>
<evidence type="ECO:0000256" key="7">
    <source>
        <dbReference type="SAM" id="SignalP"/>
    </source>
</evidence>
<dbReference type="InterPro" id="IPR029058">
    <property type="entry name" value="AB_hydrolase_fold"/>
</dbReference>
<comment type="caution">
    <text evidence="9">The sequence shown here is derived from an EMBL/GenBank/DDBJ whole genome shotgun (WGS) entry which is preliminary data.</text>
</comment>
<feature type="domain" description="Partial AB-hydrolase lipase" evidence="8">
    <location>
        <begin position="397"/>
        <end position="455"/>
    </location>
</feature>
<keyword evidence="10" id="KW-1185">Reference proteome</keyword>
<dbReference type="AlphaFoldDB" id="A0ABD1D640"/>
<dbReference type="GO" id="GO:0016787">
    <property type="term" value="F:hydrolase activity"/>
    <property type="evidence" value="ECO:0007669"/>
    <property type="project" value="UniProtKB-KW"/>
</dbReference>
<evidence type="ECO:0000256" key="4">
    <source>
        <dbReference type="ARBA" id="ARBA00022963"/>
    </source>
</evidence>
<evidence type="ECO:0000256" key="6">
    <source>
        <dbReference type="ARBA" id="ARBA00023180"/>
    </source>
</evidence>
<protein>
    <recommendedName>
        <fullName evidence="8">Partial AB-hydrolase lipase domain-containing protein</fullName>
    </recommendedName>
</protein>
<sequence length="726" mass="82739">MRATAWWLIWQLAVATIAGDREQFKYGVDDEDAELSVPEVIIKYGYKVEDHTVITEDGYVLKMFRILPKQDAAIVRRKPVLLVHGLWNSSANFVLNGSSSFAFLLALAGYDVWLANLRGTRYSKEHIKLPGNSKEYWNFSCHEIGYYDLPAMIDHVVMVSDSEKVFYVGYSQGTTVYFIMTSTRPEYNNKIALMIAITPANLWKRIRNPLLRIVQSLYQPGTNTILMFTDVLNVFQFLPYNGNFLRIARFLCHPDVKNNLCLQLIGLVAGHHLEGSNPRSALTYLGHYPQGTSVKQVLHIAQLISNGGKFRQFDYGHDGNLEKYGSWEPPAYNLTASTAPVVIYYGLNDLLVHPRDVQELSRMLPHVIATIPIADRKFNHADFLLAKNVREVLYDKIPELIVKYGYKGEDHSVITEDGYVLKMFRILPRRQTIVKKKPVLLVHALLASSADYVISGPNSSLAYLLSDNGYDVWLANLRGSHYSKDHLKLPVESKDYWDFSWHEMGYYDVPAMIDHMLSVTNSKKLFYIGHSQVFWKHVRSPILKMIKPFVRPGADTIRMILDALKIFELLPYNEAGLRIVQPLCRPEVRHNVCIQMLGVLAGPHPDGTDPGASVKQVLHFAQLASNGGKFRRFDYGRRGNLQNYGRPEPPPYNLTASTAPVLIYYGLNDWLVHPKDAQELPSVLPRVIAAIPVDDRKFNHVDFVLAKNVREVLYEKILTMLDKFDQ</sequence>
<dbReference type="EMBL" id="JBEHCU010007297">
    <property type="protein sequence ID" value="KAL1395100.1"/>
    <property type="molecule type" value="Genomic_DNA"/>
</dbReference>
<dbReference type="InterPro" id="IPR006693">
    <property type="entry name" value="AB_hydrolase_lipase"/>
</dbReference>
<name>A0ABD1D640_CULPP</name>
<dbReference type="GO" id="GO:0016042">
    <property type="term" value="P:lipid catabolic process"/>
    <property type="evidence" value="ECO:0007669"/>
    <property type="project" value="UniProtKB-KW"/>
</dbReference>
<dbReference type="PANTHER" id="PTHR11005">
    <property type="entry name" value="LYSOSOMAL ACID LIPASE-RELATED"/>
    <property type="match status" value="1"/>
</dbReference>
<feature type="domain" description="Partial AB-hydrolase lipase" evidence="8">
    <location>
        <begin position="37"/>
        <end position="97"/>
    </location>
</feature>
<reference evidence="9 10" key="1">
    <citation type="submission" date="2024-05" db="EMBL/GenBank/DDBJ databases">
        <title>Culex pipiens pipiens assembly and annotation.</title>
        <authorList>
            <person name="Alout H."/>
            <person name="Durand T."/>
        </authorList>
    </citation>
    <scope>NUCLEOTIDE SEQUENCE [LARGE SCALE GENOMIC DNA]</scope>
    <source>
        <strain evidence="9">HA-2024</strain>
        <tissue evidence="9">Whole body</tissue>
    </source>
</reference>
<keyword evidence="5" id="KW-0443">Lipid metabolism</keyword>
<comment type="similarity">
    <text evidence="1">Belongs to the AB hydrolase superfamily. Lipase family.</text>
</comment>
<evidence type="ECO:0000256" key="3">
    <source>
        <dbReference type="ARBA" id="ARBA00022801"/>
    </source>
</evidence>
<keyword evidence="4" id="KW-0442">Lipid degradation</keyword>
<proteinExistence type="inferred from homology"/>
<dbReference type="Proteomes" id="UP001562425">
    <property type="component" value="Unassembled WGS sequence"/>
</dbReference>
<evidence type="ECO:0000259" key="8">
    <source>
        <dbReference type="Pfam" id="PF04083"/>
    </source>
</evidence>
<dbReference type="Gene3D" id="3.40.50.1820">
    <property type="entry name" value="alpha/beta hydrolase"/>
    <property type="match status" value="3"/>
</dbReference>
<keyword evidence="2 7" id="KW-0732">Signal</keyword>
<evidence type="ECO:0000256" key="2">
    <source>
        <dbReference type="ARBA" id="ARBA00022729"/>
    </source>
</evidence>